<dbReference type="InterPro" id="IPR008928">
    <property type="entry name" value="6-hairpin_glycosidase_sf"/>
</dbReference>
<dbReference type="SUPFAM" id="SSF50370">
    <property type="entry name" value="Ricin B-like lectins"/>
    <property type="match status" value="2"/>
</dbReference>
<dbReference type="SUPFAM" id="SSF48208">
    <property type="entry name" value="Six-hairpin glycosidases"/>
    <property type="match status" value="1"/>
</dbReference>
<comment type="caution">
    <text evidence="3">The sequence shown here is derived from an EMBL/GenBank/DDBJ whole genome shotgun (WGS) entry which is preliminary data.</text>
</comment>
<dbReference type="PROSITE" id="PS50231">
    <property type="entry name" value="RICIN_B_LECTIN"/>
    <property type="match status" value="2"/>
</dbReference>
<proteinExistence type="predicted"/>
<gene>
    <name evidence="3" type="ORF">GCM10011609_88070</name>
</gene>
<organism evidence="3 4">
    <name type="scientific">Lentzea pudingi</name>
    <dbReference type="NCBI Taxonomy" id="1789439"/>
    <lineage>
        <taxon>Bacteria</taxon>
        <taxon>Bacillati</taxon>
        <taxon>Actinomycetota</taxon>
        <taxon>Actinomycetes</taxon>
        <taxon>Pseudonocardiales</taxon>
        <taxon>Pseudonocardiaceae</taxon>
        <taxon>Lentzea</taxon>
    </lineage>
</organism>
<keyword evidence="1" id="KW-0732">Signal</keyword>
<dbReference type="Proteomes" id="UP000597656">
    <property type="component" value="Unassembled WGS sequence"/>
</dbReference>
<dbReference type="InterPro" id="IPR049046">
    <property type="entry name" value="Beta-AFase-like_GH127_middle"/>
</dbReference>
<protein>
    <recommendedName>
        <fullName evidence="2">Ricin B lectin domain-containing protein</fullName>
    </recommendedName>
</protein>
<dbReference type="InterPro" id="IPR035992">
    <property type="entry name" value="Ricin_B-like_lectins"/>
</dbReference>
<dbReference type="PANTHER" id="PTHR31151:SF0">
    <property type="entry name" value="PROLINE-TRNA LIGASE (DUF1680)"/>
    <property type="match status" value="1"/>
</dbReference>
<reference evidence="4" key="1">
    <citation type="journal article" date="2019" name="Int. J. Syst. Evol. Microbiol.">
        <title>The Global Catalogue of Microorganisms (GCM) 10K type strain sequencing project: providing services to taxonomists for standard genome sequencing and annotation.</title>
        <authorList>
            <consortium name="The Broad Institute Genomics Platform"/>
            <consortium name="The Broad Institute Genome Sequencing Center for Infectious Disease"/>
            <person name="Wu L."/>
            <person name="Ma J."/>
        </authorList>
    </citation>
    <scope>NUCLEOTIDE SEQUENCE [LARGE SCALE GENOMIC DNA]</scope>
    <source>
        <strain evidence="4">CGMCC 4.7319</strain>
    </source>
</reference>
<feature type="domain" description="Ricin B lectin" evidence="2">
    <location>
        <begin position="667"/>
        <end position="805"/>
    </location>
</feature>
<dbReference type="RefSeq" id="WP_189160777.1">
    <property type="nucleotide sequence ID" value="NZ_BMNC01000038.1"/>
</dbReference>
<evidence type="ECO:0000313" key="4">
    <source>
        <dbReference type="Proteomes" id="UP000597656"/>
    </source>
</evidence>
<dbReference type="PROSITE" id="PS51318">
    <property type="entry name" value="TAT"/>
    <property type="match status" value="1"/>
</dbReference>
<dbReference type="Gene3D" id="2.80.10.50">
    <property type="match status" value="2"/>
</dbReference>
<name>A0ABQ2IX93_9PSEU</name>
<dbReference type="Pfam" id="PF14200">
    <property type="entry name" value="RicinB_lectin_2"/>
    <property type="match status" value="2"/>
</dbReference>
<dbReference type="InterPro" id="IPR012878">
    <property type="entry name" value="Beta-AFase-like_GH127_cat"/>
</dbReference>
<accession>A0ABQ2IX93</accession>
<feature type="chain" id="PRO_5046302305" description="Ricin B lectin domain-containing protein" evidence="1">
    <location>
        <begin position="32"/>
        <end position="946"/>
    </location>
</feature>
<dbReference type="InterPro" id="IPR006311">
    <property type="entry name" value="TAT_signal"/>
</dbReference>
<evidence type="ECO:0000313" key="3">
    <source>
        <dbReference type="EMBL" id="GGN30330.1"/>
    </source>
</evidence>
<dbReference type="Pfam" id="PF07944">
    <property type="entry name" value="Beta-AFase-like_GH127_cat"/>
    <property type="match status" value="1"/>
</dbReference>
<feature type="signal peptide" evidence="1">
    <location>
        <begin position="1"/>
        <end position="31"/>
    </location>
</feature>
<dbReference type="CDD" id="cd00161">
    <property type="entry name" value="beta-trefoil_Ricin-like"/>
    <property type="match status" value="2"/>
</dbReference>
<evidence type="ECO:0000256" key="1">
    <source>
        <dbReference type="SAM" id="SignalP"/>
    </source>
</evidence>
<keyword evidence="4" id="KW-1185">Reference proteome</keyword>
<dbReference type="PANTHER" id="PTHR31151">
    <property type="entry name" value="PROLINE-TRNA LIGASE (DUF1680)"/>
    <property type="match status" value="1"/>
</dbReference>
<dbReference type="InterPro" id="IPR000772">
    <property type="entry name" value="Ricin_B_lectin"/>
</dbReference>
<dbReference type="Pfam" id="PF20736">
    <property type="entry name" value="Glyco_hydro127M"/>
    <property type="match status" value="1"/>
</dbReference>
<evidence type="ECO:0000259" key="2">
    <source>
        <dbReference type="SMART" id="SM00458"/>
    </source>
</evidence>
<dbReference type="SMART" id="SM00458">
    <property type="entry name" value="RICIN"/>
    <property type="match status" value="2"/>
</dbReference>
<dbReference type="EMBL" id="BMNC01000038">
    <property type="protein sequence ID" value="GGN30330.1"/>
    <property type="molecule type" value="Genomic_DNA"/>
</dbReference>
<sequence>MTIRRRTVLAAGASLAAAPNVLQGSASSASAQTQTPPDQAVNTARAPFRQPTYLRLPPGAVTAHGWLATQLDKQLNGLNGRLEQISHFLRFDRSGWVHPNNAGWEEVPYWLRGFGDLGYVTGDARVLRDTERWIGAVLATQAADGFFGPGELRSSLNGHADFWPHMPMLHALRSWAEYCHDDRVITVLTRFFSFMTRQPDAVFSDGWGATRWGDMLDVIAWLHERTGDPALVDLTHRIHRHSANWSGPLPTLHNVNIAQGFREPAQYWLLSGDSAHREATYRAYDTVMRDYGQFPGGGFAGDENARPGFGDPRQGFETCGVVEYMASHELLGRITGDAVWADRAEDLAFNLLPAALDPSGKVTHYVTPANVMRLDDVTKRRRQFQNGFAMLAYKPGVDEYRCCPHNYGQGWPYFVEEMWWATHDGGLVAAHYGPCRVTTTVAGGVAITINEDTTYPFGETITFRVQPAQSVEFPLILRVPRWCQQASATVNGQAVTISATGGFTMIRRRWAPGDVLVLSLPMTASLKTWTVNHSAVSVEQGPLTYSLRIDERWNRYAGTADWPELEVTAGSSWNVALDAGTPLTVSRSGGDLNDPFSTTNAPVRITARVRDLPDWTADSEQVIGTLNDSPVWTAAPSRQATLIPAGAARLRITAFPRSGGTRGWGTPGVLVRVRNFNSGKVLAVDAMSTADSANVVQVFDTGTAEHLWRFVDVGNGQVKLRNEHSGKVLGVDQMSTSDSAQVVQYNDNGTRDHLWELVDNNDGRFRLRNVHSGKVLGVDQMSTADSARVVQFADNGTRDHLWQMVPDGIVKIQNLNSGKVLGVDQMSTADSARVVQFADNGTRDHLWQFVPDSDGYFRIRNSNSNKVLGVNQMSTADSARVVQFADNGTADHLWRLRPDTDGLWRLQNKNSSKVLAVDGMSYADSAQVVQFSDTRTPDHLWRLLPG</sequence>
<feature type="domain" description="Ricin B lectin" evidence="2">
    <location>
        <begin position="807"/>
        <end position="944"/>
    </location>
</feature>